<accession>A0AAV2R4W3</accession>
<proteinExistence type="inferred from homology"/>
<comment type="similarity">
    <text evidence="2 8">Belongs to the alpha-carbonic anhydrase family.</text>
</comment>
<dbReference type="SMART" id="SM01057">
    <property type="entry name" value="Carb_anhydrase"/>
    <property type="match status" value="1"/>
</dbReference>
<evidence type="ECO:0000313" key="11">
    <source>
        <dbReference type="EMBL" id="CAL4115747.1"/>
    </source>
</evidence>
<feature type="non-terminal residue" evidence="11">
    <location>
        <position position="1"/>
    </location>
</feature>
<evidence type="ECO:0000256" key="7">
    <source>
        <dbReference type="ARBA" id="ARBA00048348"/>
    </source>
</evidence>
<dbReference type="InterPro" id="IPR023561">
    <property type="entry name" value="Carbonic_anhydrase_a-class"/>
</dbReference>
<comment type="catalytic activity">
    <reaction evidence="7 8">
        <text>hydrogencarbonate + H(+) = CO2 + H2O</text>
        <dbReference type="Rhea" id="RHEA:10748"/>
        <dbReference type="ChEBI" id="CHEBI:15377"/>
        <dbReference type="ChEBI" id="CHEBI:15378"/>
        <dbReference type="ChEBI" id="CHEBI:16526"/>
        <dbReference type="ChEBI" id="CHEBI:17544"/>
        <dbReference type="EC" id="4.2.1.1"/>
    </reaction>
</comment>
<dbReference type="EMBL" id="CAXKWB010016208">
    <property type="protein sequence ID" value="CAL4115747.1"/>
    <property type="molecule type" value="Genomic_DNA"/>
</dbReference>
<feature type="domain" description="Alpha-carbonic anhydrase" evidence="10">
    <location>
        <begin position="117"/>
        <end position="367"/>
    </location>
</feature>
<dbReference type="InterPro" id="IPR018338">
    <property type="entry name" value="Carbonic_anhydrase_a-class_CS"/>
</dbReference>
<name>A0AAV2R4W3_MEGNR</name>
<evidence type="ECO:0000259" key="10">
    <source>
        <dbReference type="PROSITE" id="PS51144"/>
    </source>
</evidence>
<gene>
    <name evidence="11" type="ORF">MNOR_LOCUS20732</name>
</gene>
<keyword evidence="4 8" id="KW-0479">Metal-binding</keyword>
<dbReference type="SUPFAM" id="SSF51069">
    <property type="entry name" value="Carbonic anhydrase"/>
    <property type="match status" value="1"/>
</dbReference>
<dbReference type="InterPro" id="IPR036398">
    <property type="entry name" value="CA_dom_sf"/>
</dbReference>
<evidence type="ECO:0000256" key="3">
    <source>
        <dbReference type="ARBA" id="ARBA00012925"/>
    </source>
</evidence>
<evidence type="ECO:0000256" key="4">
    <source>
        <dbReference type="ARBA" id="ARBA00022723"/>
    </source>
</evidence>
<feature type="region of interest" description="Disordered" evidence="9">
    <location>
        <begin position="1"/>
        <end position="33"/>
    </location>
</feature>
<dbReference type="PANTHER" id="PTHR18952:SF265">
    <property type="entry name" value="CARBONIC ANHYDRASE"/>
    <property type="match status" value="1"/>
</dbReference>
<dbReference type="GO" id="GO:0005886">
    <property type="term" value="C:plasma membrane"/>
    <property type="evidence" value="ECO:0007669"/>
    <property type="project" value="TreeGrafter"/>
</dbReference>
<evidence type="ECO:0000256" key="8">
    <source>
        <dbReference type="RuleBase" id="RU367011"/>
    </source>
</evidence>
<comment type="cofactor">
    <cofactor evidence="8">
        <name>Zn(2+)</name>
        <dbReference type="ChEBI" id="CHEBI:29105"/>
    </cofactor>
</comment>
<dbReference type="AlphaFoldDB" id="A0AAV2R4W3"/>
<dbReference type="GO" id="GO:0008270">
    <property type="term" value="F:zinc ion binding"/>
    <property type="evidence" value="ECO:0007669"/>
    <property type="project" value="UniProtKB-UniRule"/>
</dbReference>
<dbReference type="Gene3D" id="3.10.200.10">
    <property type="entry name" value="Alpha carbonic anhydrase"/>
    <property type="match status" value="1"/>
</dbReference>
<dbReference type="PANTHER" id="PTHR18952">
    <property type="entry name" value="CARBONIC ANHYDRASE"/>
    <property type="match status" value="1"/>
</dbReference>
<protein>
    <recommendedName>
        <fullName evidence="3 8">Carbonic anhydrase</fullName>
        <ecNumber evidence="3 8">4.2.1.1</ecNumber>
    </recommendedName>
</protein>
<evidence type="ECO:0000256" key="9">
    <source>
        <dbReference type="SAM" id="MobiDB-lite"/>
    </source>
</evidence>
<dbReference type="CDD" id="cd00326">
    <property type="entry name" value="alpha_CA"/>
    <property type="match status" value="1"/>
</dbReference>
<evidence type="ECO:0000256" key="2">
    <source>
        <dbReference type="ARBA" id="ARBA00010718"/>
    </source>
</evidence>
<dbReference type="PROSITE" id="PS00162">
    <property type="entry name" value="ALPHA_CA_1"/>
    <property type="match status" value="1"/>
</dbReference>
<organism evidence="11 12">
    <name type="scientific">Meganyctiphanes norvegica</name>
    <name type="common">Northern krill</name>
    <name type="synonym">Thysanopoda norvegica</name>
    <dbReference type="NCBI Taxonomy" id="48144"/>
    <lineage>
        <taxon>Eukaryota</taxon>
        <taxon>Metazoa</taxon>
        <taxon>Ecdysozoa</taxon>
        <taxon>Arthropoda</taxon>
        <taxon>Crustacea</taxon>
        <taxon>Multicrustacea</taxon>
        <taxon>Malacostraca</taxon>
        <taxon>Eumalacostraca</taxon>
        <taxon>Eucarida</taxon>
        <taxon>Euphausiacea</taxon>
        <taxon>Euphausiidae</taxon>
        <taxon>Meganyctiphanes</taxon>
    </lineage>
</organism>
<evidence type="ECO:0000313" key="12">
    <source>
        <dbReference type="Proteomes" id="UP001497623"/>
    </source>
</evidence>
<comment type="caution">
    <text evidence="11">The sequence shown here is derived from an EMBL/GenBank/DDBJ whole genome shotgun (WGS) entry which is preliminary data.</text>
</comment>
<dbReference type="GO" id="GO:0004089">
    <property type="term" value="F:carbonate dehydratase activity"/>
    <property type="evidence" value="ECO:0007669"/>
    <property type="project" value="UniProtKB-UniRule"/>
</dbReference>
<sequence length="368" mass="41498">PVLQQSFYSEERRKPSEQQSLYSKERRKPTEPLQSYLPTRSNIFFDCLKTMKSLRSIYITLFITGFCIHNGWGGPVADPDHGVNVNVDININGGGMDGGKEDHDESEEHGTCNVDCGHWCYPGKDWPYTCSHYCNGDKQSPIDICSESAQAETGSITFSPSYSDAIPKLEIKNNGHTVGASWDSGLDPRTITDGGLTGVYALAQFHFHWGCENNRGSEHTVDGTRYAMELHLVHYKTEYGNLSNALKYEDGLAVLGVFFDVDDENAALMHITDNLEDIAHPDTEKEIDFNQALIDLIPTNRDFYRYQGSLTTPTCNEVVIWTVFKAHQSFSEEQVKAFRMLEDHEGHMCDNYRGIQPLNGREVKLYSP</sequence>
<dbReference type="Pfam" id="PF00194">
    <property type="entry name" value="Carb_anhydrase"/>
    <property type="match status" value="1"/>
</dbReference>
<dbReference type="Proteomes" id="UP001497623">
    <property type="component" value="Unassembled WGS sequence"/>
</dbReference>
<comment type="function">
    <text evidence="1 8">Reversible hydration of carbon dioxide.</text>
</comment>
<keyword evidence="6 8" id="KW-0456">Lyase</keyword>
<dbReference type="PROSITE" id="PS51144">
    <property type="entry name" value="ALPHA_CA_2"/>
    <property type="match status" value="1"/>
</dbReference>
<keyword evidence="12" id="KW-1185">Reference proteome</keyword>
<dbReference type="InterPro" id="IPR001148">
    <property type="entry name" value="CA_dom"/>
</dbReference>
<evidence type="ECO:0000256" key="1">
    <source>
        <dbReference type="ARBA" id="ARBA00002904"/>
    </source>
</evidence>
<evidence type="ECO:0000256" key="6">
    <source>
        <dbReference type="ARBA" id="ARBA00023239"/>
    </source>
</evidence>
<evidence type="ECO:0000256" key="5">
    <source>
        <dbReference type="ARBA" id="ARBA00022833"/>
    </source>
</evidence>
<dbReference type="EC" id="4.2.1.1" evidence="3 8"/>
<keyword evidence="5 8" id="KW-0862">Zinc</keyword>
<reference evidence="11 12" key="1">
    <citation type="submission" date="2024-05" db="EMBL/GenBank/DDBJ databases">
        <authorList>
            <person name="Wallberg A."/>
        </authorList>
    </citation>
    <scope>NUCLEOTIDE SEQUENCE [LARGE SCALE GENOMIC DNA]</scope>
</reference>